<dbReference type="InterPro" id="IPR005546">
    <property type="entry name" value="Autotransporte_beta"/>
</dbReference>
<dbReference type="Pfam" id="PF03797">
    <property type="entry name" value="Autotransporter"/>
    <property type="match status" value="1"/>
</dbReference>
<evidence type="ECO:0000256" key="1">
    <source>
        <dbReference type="SAM" id="SignalP"/>
    </source>
</evidence>
<proteinExistence type="predicted"/>
<protein>
    <recommendedName>
        <fullName evidence="2">Autotransporter domain-containing protein</fullName>
    </recommendedName>
</protein>
<dbReference type="AlphaFoldDB" id="A0A081KGP7"/>
<dbReference type="SMART" id="SM00869">
    <property type="entry name" value="Autotransporter"/>
    <property type="match status" value="1"/>
</dbReference>
<sequence>MRTMNAGRKTLLALAISSAMAGMAGNVVAAELPPIVDPDAEVIIDAADSVINEAGSAIIFTGAKGGQNITNHGILKGSDHAIHVQAGAGGKSVFNHGTMEAVNGAAIKVEDGGSISYITNYGKIIGGIVTHNDGTQEQIAVDLRGATSDHVDALKIGEKGAGGEIIGNIYMNNKEGELNTSGKKNSYVAFYGVAGDKAIYDGKLIANVAEVNVQSSGYMLLRAQDETIVFDVIDYGESQDSLNNGKFEMKKDSTLEMEIDGSLAENEAVLQVNGDVNFQGNNVIKVSGDIEQIAGTHTLISADQINGADTNLTVENTWLTNVEIIDSDKDSIKVELTYEEELDPNELAAEAGAFGADTTEQGVIGAFAQVLVNNTETTKDAITFSSDPYAELANLLNVSGAAAAQLSGELTPDRSGATLHAAQRVQSKQFDAINNRLNSLRADQFHAVNAASSGLWMRVHGNDAKKNVDGRIDGYDVQGMGFSFGIDGDLTENLVTGFSFSQSYQDIDTIVYDTNHEVNTYQFSAYGLWNQDNYFTTGSVNAGVDYYDSYRTIGEGTSGVTEYRANSEYKAFHYGLRVTAGMDLGYDNLLLQPIIAGELNNVSIEAYDESGSVASLAYDRQSVTQVKLGAGFNMSTTYEVGPGILAPHFTAMGWYDFNADNHDISGSIILDPSVAGEITTATGSTEIQLNLAAGFDYTIDGGLSLGLGLQHDFVDDGHDTQLQARMNYAF</sequence>
<dbReference type="Gene3D" id="2.40.128.130">
    <property type="entry name" value="Autotransporter beta-domain"/>
    <property type="match status" value="1"/>
</dbReference>
<dbReference type="InterPro" id="IPR006315">
    <property type="entry name" value="OM_autotransptr_brl_dom"/>
</dbReference>
<organism evidence="3 4">
    <name type="scientific">Endozoicomonas elysicola</name>
    <dbReference type="NCBI Taxonomy" id="305900"/>
    <lineage>
        <taxon>Bacteria</taxon>
        <taxon>Pseudomonadati</taxon>
        <taxon>Pseudomonadota</taxon>
        <taxon>Gammaproteobacteria</taxon>
        <taxon>Oceanospirillales</taxon>
        <taxon>Endozoicomonadaceae</taxon>
        <taxon>Endozoicomonas</taxon>
    </lineage>
</organism>
<dbReference type="Proteomes" id="UP000027997">
    <property type="component" value="Unassembled WGS sequence"/>
</dbReference>
<feature type="chain" id="PRO_5001758984" description="Autotransporter domain-containing protein" evidence="1">
    <location>
        <begin position="30"/>
        <end position="730"/>
    </location>
</feature>
<dbReference type="RefSeq" id="WP_020581859.1">
    <property type="nucleotide sequence ID" value="NZ_JOJP01000001.1"/>
</dbReference>
<dbReference type="NCBIfam" id="TIGR01414">
    <property type="entry name" value="autotrans_barl"/>
    <property type="match status" value="1"/>
</dbReference>
<dbReference type="EMBL" id="JOJP01000001">
    <property type="protein sequence ID" value="KEI73323.1"/>
    <property type="molecule type" value="Genomic_DNA"/>
</dbReference>
<name>A0A081KGP7_9GAMM</name>
<evidence type="ECO:0000313" key="4">
    <source>
        <dbReference type="Proteomes" id="UP000027997"/>
    </source>
</evidence>
<feature type="domain" description="Autotransporter" evidence="2">
    <location>
        <begin position="448"/>
        <end position="730"/>
    </location>
</feature>
<accession>A0A081KGP7</accession>
<dbReference type="InterPro" id="IPR036709">
    <property type="entry name" value="Autotransporte_beta_dom_sf"/>
</dbReference>
<dbReference type="SUPFAM" id="SSF103515">
    <property type="entry name" value="Autotransporter"/>
    <property type="match status" value="1"/>
</dbReference>
<gene>
    <name evidence="3" type="ORF">GV64_23700</name>
</gene>
<evidence type="ECO:0000313" key="3">
    <source>
        <dbReference type="EMBL" id="KEI73323.1"/>
    </source>
</evidence>
<reference evidence="3 4" key="1">
    <citation type="submission" date="2014-06" db="EMBL/GenBank/DDBJ databases">
        <title>Whole Genome Sequences of Three Symbiotic Endozoicomonas Bacteria.</title>
        <authorList>
            <person name="Neave M.J."/>
            <person name="Apprill A."/>
            <person name="Voolstra C.R."/>
        </authorList>
    </citation>
    <scope>NUCLEOTIDE SEQUENCE [LARGE SCALE GENOMIC DNA]</scope>
    <source>
        <strain evidence="3 4">DSM 22380</strain>
    </source>
</reference>
<feature type="signal peptide" evidence="1">
    <location>
        <begin position="1"/>
        <end position="29"/>
    </location>
</feature>
<keyword evidence="4" id="KW-1185">Reference proteome</keyword>
<dbReference type="PROSITE" id="PS51208">
    <property type="entry name" value="AUTOTRANSPORTER"/>
    <property type="match status" value="1"/>
</dbReference>
<comment type="caution">
    <text evidence="3">The sequence shown here is derived from an EMBL/GenBank/DDBJ whole genome shotgun (WGS) entry which is preliminary data.</text>
</comment>
<dbReference type="GO" id="GO:0019867">
    <property type="term" value="C:outer membrane"/>
    <property type="evidence" value="ECO:0007669"/>
    <property type="project" value="InterPro"/>
</dbReference>
<dbReference type="STRING" id="305900.GV64_23700"/>
<evidence type="ECO:0000259" key="2">
    <source>
        <dbReference type="PROSITE" id="PS51208"/>
    </source>
</evidence>
<dbReference type="eggNOG" id="COG4625">
    <property type="taxonomic scope" value="Bacteria"/>
</dbReference>
<keyword evidence="1" id="KW-0732">Signal</keyword>